<reference evidence="1" key="1">
    <citation type="submission" date="2014-05" db="EMBL/GenBank/DDBJ databases">
        <title>The transcriptome of the halophilic microalga Tetraselmis sp. GSL018 isolated from the Great Salt Lake, Utah.</title>
        <authorList>
            <person name="Jinkerson R.E."/>
            <person name="D'Adamo S."/>
            <person name="Posewitz M.C."/>
        </authorList>
    </citation>
    <scope>NUCLEOTIDE SEQUENCE</scope>
    <source>
        <strain evidence="1">GSL018</strain>
    </source>
</reference>
<protein>
    <recommendedName>
        <fullName evidence="2">C2 domain-containing protein</fullName>
    </recommendedName>
</protein>
<accession>A0A061RVU4</accession>
<evidence type="ECO:0008006" key="2">
    <source>
        <dbReference type="Google" id="ProtNLM"/>
    </source>
</evidence>
<evidence type="ECO:0000313" key="1">
    <source>
        <dbReference type="EMBL" id="JAC74661.1"/>
    </source>
</evidence>
<dbReference type="AlphaFoldDB" id="A0A061RVU4"/>
<name>A0A061RVU4_9CHLO</name>
<proteinExistence type="predicted"/>
<sequence>MTILQGTLKLHVHSVKFLADNLPPNLLPEDTVAVVAIVVKSANAKKQEILRTSPKIFVDASKIETMSPTQLDTTWNAKHEILVCQDIASVVVELRVGLEDGSEAIVGNLEFPAWRLVRGSIPFPGGGGGVDGHFKMQRSHNIRSLRQRSLVPPPVHISSAAGSGGSQCGVRDGGSKCGVRGSVVESPGGSRRHGIVRAKSIHAACSCAAEIKISLWVERFDIRGNFCPHSIPP</sequence>
<gene>
    <name evidence="1" type="ORF">TSPGSL018_25357</name>
</gene>
<organism evidence="1">
    <name type="scientific">Tetraselmis sp. GSL018</name>
    <dbReference type="NCBI Taxonomy" id="582737"/>
    <lineage>
        <taxon>Eukaryota</taxon>
        <taxon>Viridiplantae</taxon>
        <taxon>Chlorophyta</taxon>
        <taxon>core chlorophytes</taxon>
        <taxon>Chlorodendrophyceae</taxon>
        <taxon>Chlorodendrales</taxon>
        <taxon>Chlorodendraceae</taxon>
        <taxon>Tetraselmis</taxon>
    </lineage>
</organism>
<dbReference type="EMBL" id="GBEZ01011095">
    <property type="protein sequence ID" value="JAC74661.1"/>
    <property type="molecule type" value="Transcribed_RNA"/>
</dbReference>